<evidence type="ECO:0000259" key="13">
    <source>
        <dbReference type="PROSITE" id="PS51198"/>
    </source>
</evidence>
<keyword evidence="4 11" id="KW-0347">Helicase</keyword>
<evidence type="ECO:0000256" key="8">
    <source>
        <dbReference type="ARBA" id="ARBA00034617"/>
    </source>
</evidence>
<dbReference type="InterPro" id="IPR027417">
    <property type="entry name" value="P-loop_NTPase"/>
</dbReference>
<accession>A0A8T7LRL0</accession>
<reference evidence="16" key="2">
    <citation type="journal article" date="2024" name="Nature">
        <title>Anoxygenic phototroph of the Chloroflexota uses a type I reaction centre.</title>
        <authorList>
            <person name="Tsuji J.M."/>
            <person name="Shaw N.A."/>
            <person name="Nagashima S."/>
            <person name="Venkiteswaran J.J."/>
            <person name="Schiff S.L."/>
            <person name="Watanabe T."/>
            <person name="Fukui M."/>
            <person name="Hanada S."/>
            <person name="Tank M."/>
            <person name="Neufeld J.D."/>
        </authorList>
    </citation>
    <scope>NUCLEOTIDE SEQUENCE</scope>
    <source>
        <strain evidence="16">L227-S17</strain>
    </source>
</reference>
<dbReference type="GO" id="GO:0005524">
    <property type="term" value="F:ATP binding"/>
    <property type="evidence" value="ECO:0007669"/>
    <property type="project" value="UniProtKB-UniRule"/>
</dbReference>
<evidence type="ECO:0000256" key="9">
    <source>
        <dbReference type="ARBA" id="ARBA00034808"/>
    </source>
</evidence>
<dbReference type="EMBL" id="JACATZ010000001">
    <property type="protein sequence ID" value="NWJ44628.1"/>
    <property type="molecule type" value="Genomic_DNA"/>
</dbReference>
<keyword evidence="18" id="KW-1185">Reference proteome</keyword>
<dbReference type="GO" id="GO:0043138">
    <property type="term" value="F:3'-5' DNA helicase activity"/>
    <property type="evidence" value="ECO:0007669"/>
    <property type="project" value="UniProtKB-EC"/>
</dbReference>
<dbReference type="Gene3D" id="1.10.486.10">
    <property type="entry name" value="PCRA, domain 4"/>
    <property type="match status" value="1"/>
</dbReference>
<dbReference type="Gene3D" id="1.10.10.160">
    <property type="match status" value="1"/>
</dbReference>
<dbReference type="Pfam" id="PF00580">
    <property type="entry name" value="UvrD-helicase"/>
    <property type="match status" value="1"/>
</dbReference>
<evidence type="ECO:0000313" key="18">
    <source>
        <dbReference type="Proteomes" id="UP001431572"/>
    </source>
</evidence>
<dbReference type="PANTHER" id="PTHR11070:SF2">
    <property type="entry name" value="ATP-DEPENDENT DNA HELICASE SRS2"/>
    <property type="match status" value="1"/>
</dbReference>
<dbReference type="Gene3D" id="3.40.50.300">
    <property type="entry name" value="P-loop containing nucleotide triphosphate hydrolases"/>
    <property type="match status" value="2"/>
</dbReference>
<sequence>MAAGILDGLNPAQRDAAATIEGPVLILAGPGSGKTRVLTQRIAYMLSEAQPRIDAYNILSVTFTNKAAREMKERTEKLLVKYLGQENSAAKRLTLGTFHSFCVRVLRQDANYIGLDRNFAIYDDDDQTALVKSSLNSLGLSDKQYSPRACLSMISSAKNTLQEPRQFREVAQTYFEEIAARVYERYQELLRTNRALDFDDLIGQTIRLLRENKEVLERYQERYRYIMVDEYQDTNHAQYQLIHALADKYQNLCVVGDENQSIYGWRAADIRNILNFESDYPQAKVIALEQNYRSTQTILDAATAIIAANTQRKDKALWTENESGRPIQVFEAYNEMEEANYVVGEIDRLQVRGEFKPKDVAVLYRTNAQSRALEEMFIRRGIPYQLIGGTRFYERKEVKDALAFLRLIQNPYDSISFTRIITNTPAGKGIGPRTLIDLSQWANQMSLPIYVALQLLQSQEADKQTRRNAGEPEESNEEDLLPPLNVAPKIRNALLDFVNLLEAFIRARGEMTLLELFDYVMEKSGYELSLRDGSEEGEERWHNVQELRTVCQEYNHMPGNDALPAFMEDVALVADVDKFNPDADAATLITLHAAKGLEFPVVFIVGLEEGILPHSRSLENENQLEEERRLLYVGITRAKNRLYLVYAFRRSLYGGQNIPTKPSRFLLDLPSQLVKGYQQAPTGSPHGGRGTGSRDTLWGTDVNRTNWGNTTKPAPAKPAALSKPATPTRPAATGNISLKFKAGEKVLHPKFGKGMVVSSRISGNDEEATVAFEGQGIKKLMVSLANLQKI</sequence>
<dbReference type="SUPFAM" id="SSF52540">
    <property type="entry name" value="P-loop containing nucleoside triphosphate hydrolases"/>
    <property type="match status" value="1"/>
</dbReference>
<dbReference type="GO" id="GO:0009314">
    <property type="term" value="P:response to radiation"/>
    <property type="evidence" value="ECO:0007669"/>
    <property type="project" value="UniProtKB-ARBA"/>
</dbReference>
<dbReference type="PROSITE" id="PS51217">
    <property type="entry name" value="UVRD_HELICASE_CTER"/>
    <property type="match status" value="1"/>
</dbReference>
<evidence type="ECO:0000313" key="16">
    <source>
        <dbReference type="EMBL" id="WJW66517.1"/>
    </source>
</evidence>
<dbReference type="GO" id="GO:0000725">
    <property type="term" value="P:recombinational repair"/>
    <property type="evidence" value="ECO:0007669"/>
    <property type="project" value="TreeGrafter"/>
</dbReference>
<feature type="domain" description="UvrD-like helicase C-terminal" evidence="14">
    <location>
        <begin position="296"/>
        <end position="596"/>
    </location>
</feature>
<comment type="catalytic activity">
    <reaction evidence="10">
        <text>ATP + H2O = ADP + phosphate + H(+)</text>
        <dbReference type="Rhea" id="RHEA:13065"/>
        <dbReference type="ChEBI" id="CHEBI:15377"/>
        <dbReference type="ChEBI" id="CHEBI:15378"/>
        <dbReference type="ChEBI" id="CHEBI:30616"/>
        <dbReference type="ChEBI" id="CHEBI:43474"/>
        <dbReference type="ChEBI" id="CHEBI:456216"/>
        <dbReference type="EC" id="5.6.2.4"/>
    </reaction>
</comment>
<evidence type="ECO:0000259" key="14">
    <source>
        <dbReference type="PROSITE" id="PS51217"/>
    </source>
</evidence>
<dbReference type="InterPro" id="IPR014016">
    <property type="entry name" value="UvrD-like_ATP-bd"/>
</dbReference>
<dbReference type="InterPro" id="IPR014017">
    <property type="entry name" value="DNA_helicase_UvrD-like_C"/>
</dbReference>
<keyword evidence="7" id="KW-0413">Isomerase</keyword>
<evidence type="ECO:0000256" key="2">
    <source>
        <dbReference type="ARBA" id="ARBA00022741"/>
    </source>
</evidence>
<dbReference type="GO" id="GO:0016787">
    <property type="term" value="F:hydrolase activity"/>
    <property type="evidence" value="ECO:0007669"/>
    <property type="project" value="UniProtKB-UniRule"/>
</dbReference>
<reference evidence="15 17" key="1">
    <citation type="submission" date="2020-06" db="EMBL/GenBank/DDBJ databases">
        <title>Anoxygenic phototrophic Chloroflexota member uses a Type I reaction center.</title>
        <authorList>
            <person name="Tsuji J.M."/>
            <person name="Shaw N.A."/>
            <person name="Nagashima S."/>
            <person name="Venkiteswaran J."/>
            <person name="Schiff S.L."/>
            <person name="Hanada S."/>
            <person name="Tank M."/>
            <person name="Neufeld J.D."/>
        </authorList>
    </citation>
    <scope>NUCLEOTIDE SEQUENCE [LARGE SCALE GENOMIC DNA]</scope>
    <source>
        <strain evidence="15">L227-S17</strain>
    </source>
</reference>
<keyword evidence="5 11" id="KW-0067">ATP-binding</keyword>
<feature type="domain" description="UvrD-like helicase ATP-binding" evidence="13">
    <location>
        <begin position="7"/>
        <end position="295"/>
    </location>
</feature>
<keyword evidence="3 11" id="KW-0378">Hydrolase</keyword>
<evidence type="ECO:0000256" key="11">
    <source>
        <dbReference type="PROSITE-ProRule" id="PRU00560"/>
    </source>
</evidence>
<evidence type="ECO:0000256" key="4">
    <source>
        <dbReference type="ARBA" id="ARBA00022806"/>
    </source>
</evidence>
<dbReference type="RefSeq" id="WP_341468405.1">
    <property type="nucleotide sequence ID" value="NZ_CP128399.1"/>
</dbReference>
<name>A0A8T7LRL0_9CHLR</name>
<evidence type="ECO:0000256" key="10">
    <source>
        <dbReference type="ARBA" id="ARBA00048988"/>
    </source>
</evidence>
<keyword evidence="2 11" id="KW-0547">Nucleotide-binding</keyword>
<dbReference type="Proteomes" id="UP000521676">
    <property type="component" value="Unassembled WGS sequence"/>
</dbReference>
<dbReference type="CDD" id="cd17932">
    <property type="entry name" value="DEXQc_UvrD"/>
    <property type="match status" value="1"/>
</dbReference>
<evidence type="ECO:0000256" key="3">
    <source>
        <dbReference type="ARBA" id="ARBA00022801"/>
    </source>
</evidence>
<evidence type="ECO:0000256" key="5">
    <source>
        <dbReference type="ARBA" id="ARBA00022840"/>
    </source>
</evidence>
<gene>
    <name evidence="15" type="ORF">HXX08_02000</name>
    <name evidence="16" type="ORF">OZ401_002320</name>
</gene>
<dbReference type="EC" id="5.6.2.4" evidence="9"/>
<evidence type="ECO:0000256" key="7">
    <source>
        <dbReference type="ARBA" id="ARBA00023235"/>
    </source>
</evidence>
<dbReference type="GO" id="GO:0033202">
    <property type="term" value="C:DNA helicase complex"/>
    <property type="evidence" value="ECO:0007669"/>
    <property type="project" value="TreeGrafter"/>
</dbReference>
<evidence type="ECO:0000256" key="1">
    <source>
        <dbReference type="ARBA" id="ARBA00009922"/>
    </source>
</evidence>
<dbReference type="InterPro" id="IPR013986">
    <property type="entry name" value="DExx_box_DNA_helicase_dom_sf"/>
</dbReference>
<feature type="region of interest" description="Disordered" evidence="12">
    <location>
        <begin position="677"/>
        <end position="733"/>
    </location>
</feature>
<evidence type="ECO:0000256" key="12">
    <source>
        <dbReference type="SAM" id="MobiDB-lite"/>
    </source>
</evidence>
<keyword evidence="6" id="KW-0238">DNA-binding</keyword>
<organism evidence="15 17">
    <name type="scientific">Candidatus Chlorohelix allophototropha</name>
    <dbReference type="NCBI Taxonomy" id="3003348"/>
    <lineage>
        <taxon>Bacteria</taxon>
        <taxon>Bacillati</taxon>
        <taxon>Chloroflexota</taxon>
        <taxon>Chloroflexia</taxon>
        <taxon>Candidatus Chloroheliales</taxon>
        <taxon>Candidatus Chloroheliaceae</taxon>
        <taxon>Candidatus Chlorohelix</taxon>
    </lineage>
</organism>
<proteinExistence type="inferred from homology"/>
<dbReference type="PROSITE" id="PS51198">
    <property type="entry name" value="UVRD_HELICASE_ATP_BIND"/>
    <property type="match status" value="1"/>
</dbReference>
<dbReference type="FunFam" id="1.10.10.160:FF:000001">
    <property type="entry name" value="ATP-dependent DNA helicase"/>
    <property type="match status" value="1"/>
</dbReference>
<evidence type="ECO:0000256" key="6">
    <source>
        <dbReference type="ARBA" id="ARBA00023125"/>
    </source>
</evidence>
<dbReference type="Proteomes" id="UP001431572">
    <property type="component" value="Chromosome 1"/>
</dbReference>
<evidence type="ECO:0000313" key="17">
    <source>
        <dbReference type="Proteomes" id="UP000521676"/>
    </source>
</evidence>
<dbReference type="InterPro" id="IPR000212">
    <property type="entry name" value="DNA_helicase_UvrD/REP"/>
</dbReference>
<dbReference type="AlphaFoldDB" id="A0A8T7LRL0"/>
<comment type="catalytic activity">
    <reaction evidence="8">
        <text>Couples ATP hydrolysis with the unwinding of duplex DNA by translocating in the 3'-5' direction.</text>
        <dbReference type="EC" id="5.6.2.4"/>
    </reaction>
</comment>
<dbReference type="GO" id="GO:0005829">
    <property type="term" value="C:cytosol"/>
    <property type="evidence" value="ECO:0007669"/>
    <property type="project" value="TreeGrafter"/>
</dbReference>
<dbReference type="CDD" id="cd18807">
    <property type="entry name" value="SF1_C_UvrD"/>
    <property type="match status" value="1"/>
</dbReference>
<comment type="similarity">
    <text evidence="1">Belongs to the helicase family. UvrD subfamily.</text>
</comment>
<dbReference type="Pfam" id="PF21196">
    <property type="entry name" value="PcrA_UvrD_tudor"/>
    <property type="match status" value="1"/>
</dbReference>
<dbReference type="PANTHER" id="PTHR11070">
    <property type="entry name" value="UVRD / RECB / PCRA DNA HELICASE FAMILY MEMBER"/>
    <property type="match status" value="1"/>
</dbReference>
<protein>
    <recommendedName>
        <fullName evidence="9">DNA 3'-5' helicase</fullName>
        <ecNumber evidence="9">5.6.2.4</ecNumber>
    </recommendedName>
</protein>
<dbReference type="EMBL" id="CP128399">
    <property type="protein sequence ID" value="WJW66517.1"/>
    <property type="molecule type" value="Genomic_DNA"/>
</dbReference>
<feature type="binding site" evidence="11">
    <location>
        <begin position="28"/>
        <end position="35"/>
    </location>
    <ligand>
        <name>ATP</name>
        <dbReference type="ChEBI" id="CHEBI:30616"/>
    </ligand>
</feature>
<dbReference type="GO" id="GO:0003677">
    <property type="term" value="F:DNA binding"/>
    <property type="evidence" value="ECO:0007669"/>
    <property type="project" value="UniProtKB-KW"/>
</dbReference>
<dbReference type="Pfam" id="PF13361">
    <property type="entry name" value="UvrD_C"/>
    <property type="match status" value="1"/>
</dbReference>
<evidence type="ECO:0000313" key="15">
    <source>
        <dbReference type="EMBL" id="NWJ44628.1"/>
    </source>
</evidence>
<feature type="compositionally biased region" description="Low complexity" evidence="12">
    <location>
        <begin position="710"/>
        <end position="728"/>
    </location>
</feature>